<dbReference type="Proteomes" id="UP000027395">
    <property type="component" value="Chromosome"/>
</dbReference>
<accession>A0A073CU37</accession>
<name>A0A073CU37_PLAA1</name>
<keyword evidence="2" id="KW-1185">Reference proteome</keyword>
<proteinExistence type="predicted"/>
<dbReference type="HOGENOM" id="CLU_2602162_0_0_3"/>
<dbReference type="RefSeq" id="WP_042154661.1">
    <property type="nucleotide sequence ID" value="NZ_CM002803.1"/>
</dbReference>
<organism evidence="1 2">
    <name type="scientific">Planktothrix agardhii (strain NIVA-CYA 126/8)</name>
    <dbReference type="NCBI Taxonomy" id="388467"/>
    <lineage>
        <taxon>Bacteria</taxon>
        <taxon>Bacillati</taxon>
        <taxon>Cyanobacteriota</taxon>
        <taxon>Cyanophyceae</taxon>
        <taxon>Oscillatoriophycideae</taxon>
        <taxon>Oscillatoriales</taxon>
        <taxon>Microcoleaceae</taxon>
        <taxon>Planktothrix</taxon>
    </lineage>
</organism>
<reference evidence="1 2" key="1">
    <citation type="journal article" date="2014" name="Appl. Environ. Microbiol.">
        <title>Elucidation of insertion elements encoded on plasmids and in vitro construction of shuttle vectors from the toxic cyanobacterium Planktothrix.</title>
        <authorList>
            <person name="Christiansen G."/>
            <person name="Goesmann A."/>
            <person name="Kurmayer R."/>
        </authorList>
    </citation>
    <scope>NUCLEOTIDE SEQUENCE [LARGE SCALE GENOMIC DNA]</scope>
    <source>
        <strain evidence="1 2">NIVA-CYA 126/8</strain>
    </source>
</reference>
<dbReference type="eggNOG" id="ENOG50339QY">
    <property type="taxonomic scope" value="Bacteria"/>
</dbReference>
<dbReference type="AlphaFoldDB" id="A0A073CU37"/>
<dbReference type="EMBL" id="CM002803">
    <property type="protein sequence ID" value="KEI67535.1"/>
    <property type="molecule type" value="Genomic_DNA"/>
</dbReference>
<protein>
    <submittedName>
        <fullName evidence="1">Uncharacterized protein</fullName>
    </submittedName>
</protein>
<evidence type="ECO:0000313" key="1">
    <source>
        <dbReference type="EMBL" id="KEI67535.1"/>
    </source>
</evidence>
<evidence type="ECO:0000313" key="2">
    <source>
        <dbReference type="Proteomes" id="UP000027395"/>
    </source>
</evidence>
<dbReference type="PATRIC" id="fig|388467.6.peg.2589"/>
<sequence>MKTTVIDVTGLSDKQIALVEEIVTALRSVPDNQQINQGGNDDVTVTPEDDELRQLHEEFSWLIANIGVKEPINRSNICDTG</sequence>
<gene>
    <name evidence="1" type="ORF">A19Y_2646</name>
</gene>